<reference evidence="1 2" key="1">
    <citation type="journal article" date="2018" name="Front. Microbiol.">
        <title>Hydrolytic Capabilities as a Key to Environmental Success: Chitinolytic and Cellulolytic Acidobacteria From Acidic Sub-arctic Soils and Boreal Peatlands.</title>
        <authorList>
            <person name="Belova S.E."/>
            <person name="Ravin N.V."/>
            <person name="Pankratov T.A."/>
            <person name="Rakitin A.L."/>
            <person name="Ivanova A.A."/>
            <person name="Beletsky A.V."/>
            <person name="Mardanov A.V."/>
            <person name="Sinninghe Damste J.S."/>
            <person name="Dedysh S.N."/>
        </authorList>
    </citation>
    <scope>NUCLEOTIDE SEQUENCE [LARGE SCALE GENOMIC DNA]</scope>
    <source>
        <strain evidence="1 2">SBC82</strain>
    </source>
</reference>
<dbReference type="RefSeq" id="WP_114207483.1">
    <property type="nucleotide sequence ID" value="NZ_CP030840.1"/>
</dbReference>
<dbReference type="AlphaFoldDB" id="A0A2Z5G0H2"/>
<proteinExistence type="predicted"/>
<dbReference type="InterPro" id="IPR036069">
    <property type="entry name" value="DUF34/NIF3_sf"/>
</dbReference>
<dbReference type="OrthoDB" id="1116574at2"/>
<dbReference type="Proteomes" id="UP000253606">
    <property type="component" value="Chromosome"/>
</dbReference>
<name>A0A2Z5G0H2_9BACT</name>
<gene>
    <name evidence="1" type="ORF">ACPOL_2903</name>
</gene>
<dbReference type="KEGG" id="abas:ACPOL_2903"/>
<organism evidence="1 2">
    <name type="scientific">Acidisarcina polymorpha</name>
    <dbReference type="NCBI Taxonomy" id="2211140"/>
    <lineage>
        <taxon>Bacteria</taxon>
        <taxon>Pseudomonadati</taxon>
        <taxon>Acidobacteriota</taxon>
        <taxon>Terriglobia</taxon>
        <taxon>Terriglobales</taxon>
        <taxon>Acidobacteriaceae</taxon>
        <taxon>Acidisarcina</taxon>
    </lineage>
</organism>
<protein>
    <submittedName>
        <fullName evidence="1">Uncharacterized protein</fullName>
    </submittedName>
</protein>
<dbReference type="EMBL" id="CP030840">
    <property type="protein sequence ID" value="AXC12207.1"/>
    <property type="molecule type" value="Genomic_DNA"/>
</dbReference>
<keyword evidence="2" id="KW-1185">Reference proteome</keyword>
<sequence>MSSITAHQITGRIKQQLASTWIDSPLDVFQTGSPDTIVTGITTSFTPSIDVLKRSVAAGRNMIVTQQPAFYRDDHASLGADAARRSVEDDFRNDPAYLYKRDYIEKHRLVIWRFYDNWNSRSVDGQLLGLAKALGWEKYHVNGSLAGAEPYARKNKYFHLPEASLKERIIEIEKALNIHALRVIGESTTKIQKASISNGMLKFTELQQILNEQSDVDLIVIAEAIEWESCEYFRDYLTWKGKNKAMILLGREASEDPGYGEAASWLEKFISEVPIRWEPAGEPFWVP</sequence>
<accession>A0A2Z5G0H2</accession>
<dbReference type="SUPFAM" id="SSF102705">
    <property type="entry name" value="NIF3 (NGG1p interacting factor 3)-like"/>
    <property type="match status" value="1"/>
</dbReference>
<evidence type="ECO:0000313" key="1">
    <source>
        <dbReference type="EMBL" id="AXC12207.1"/>
    </source>
</evidence>
<evidence type="ECO:0000313" key="2">
    <source>
        <dbReference type="Proteomes" id="UP000253606"/>
    </source>
</evidence>